<dbReference type="PANTHER" id="PTHR31084:SF0">
    <property type="entry name" value="ALPHA-L-FUCOSIDASE 2"/>
    <property type="match status" value="1"/>
</dbReference>
<reference evidence="4" key="1">
    <citation type="submission" date="2020-09" db="EMBL/GenBank/DDBJ databases">
        <title>Draft Genome Sequence of Paenibacillus sp. WST5.</title>
        <authorList>
            <person name="Bao Z."/>
        </authorList>
    </citation>
    <scope>NUCLEOTIDE SEQUENCE</scope>
    <source>
        <strain evidence="4">WST5</strain>
    </source>
</reference>
<dbReference type="Gene3D" id="1.50.10.10">
    <property type="match status" value="1"/>
</dbReference>
<dbReference type="EMBL" id="JACVVD010000011">
    <property type="protein sequence ID" value="MBD0383548.1"/>
    <property type="molecule type" value="Genomic_DNA"/>
</dbReference>
<feature type="domain" description="Alpha fucosidase A-like C-terminal" evidence="2">
    <location>
        <begin position="691"/>
        <end position="784"/>
    </location>
</feature>
<evidence type="ECO:0000259" key="3">
    <source>
        <dbReference type="Pfam" id="PF22124"/>
    </source>
</evidence>
<evidence type="ECO:0000259" key="2">
    <source>
        <dbReference type="Pfam" id="PF21307"/>
    </source>
</evidence>
<evidence type="ECO:0000313" key="4">
    <source>
        <dbReference type="EMBL" id="MBD0383548.1"/>
    </source>
</evidence>
<dbReference type="Pfam" id="PF14498">
    <property type="entry name" value="Glyco_hyd_65N_2"/>
    <property type="match status" value="1"/>
</dbReference>
<sequence>MKLNYTKPASKWTEALPLGNGRIGAMVFGGIETERLQLNEDTLWSGEPKDGTNPNAMKALPEIRRLINEGNYVEADALCKKAMGPYTQSYMPLGDLTVHFYHGDNATQYERLLDLETAAASVRYRIGEVTYKRTCFISFPDQTLVMRIEADRPGMLCFTAKLWSPLRHQTGPEGERIVMRGRAPIHVDPNYYRTSNPIRFGESGTRFDGRLAIRTEDGRSYADHDGLHVESATTATIIFSAATSFHGFDRNPATEGVDPSPIAERHLNWALNKTYSELYASHIADYRILYDRVTLDLRPSDIPGDVPIDLRVAEYGVKDKKLVEILFQFGRYLLIASSRPGTQAANLQGIWNKETRPPWSSNYTLNINAEMNYWLAETCNLAECHRPLLDFIGNLAKAGAETARINYGARGWVAHHNSDIWCHSAPVGDYGNGDPVWASWFMAAPWLSQHLWEHYAFGGDTSFLRDEAYPIMKEAALFCLDWLQKEPDGRLATSPSTSPEHKFVLPDGRMAAVSKGATMDHALIWDLFTNCIMAAEILGMDDSFREELAGARSRLLPYQIGKYGQLQEWFLDFEDQDVQHRHVSHLFGVYPGCQLTAEGTPELFEAAQRSLERRSDIGTGWSLAWKINLWARFGNGNRTLQLIGNVLDLVHTDMGSVTGGGVYPNLFGAHPPFQIDGNFGFTAGVAEMLMQSHTGVIRLLPALPDAWETGSIKGIRARGGFEIGLAWENNVLESAEIRSLLGGPCRVAASVPLKVEAEDVPVAFESNADGSIGFDTEPGIIYTVKPLNI</sequence>
<name>A0A926QM48_9BACL</name>
<protein>
    <submittedName>
        <fullName evidence="4">Glycoside hydrolase N-terminal domain-containing protein</fullName>
    </submittedName>
</protein>
<dbReference type="GO" id="GO:0004560">
    <property type="term" value="F:alpha-L-fucosidase activity"/>
    <property type="evidence" value="ECO:0007669"/>
    <property type="project" value="InterPro"/>
</dbReference>
<dbReference type="GO" id="GO:0005975">
    <property type="term" value="P:carbohydrate metabolic process"/>
    <property type="evidence" value="ECO:0007669"/>
    <property type="project" value="InterPro"/>
</dbReference>
<evidence type="ECO:0000259" key="1">
    <source>
        <dbReference type="Pfam" id="PF14498"/>
    </source>
</evidence>
<dbReference type="InterPro" id="IPR049053">
    <property type="entry name" value="AFCA-like_C"/>
</dbReference>
<dbReference type="InterPro" id="IPR008928">
    <property type="entry name" value="6-hairpin_glycosidase_sf"/>
</dbReference>
<dbReference type="SUPFAM" id="SSF48208">
    <property type="entry name" value="Six-hairpin glycosidases"/>
    <property type="match status" value="1"/>
</dbReference>
<feature type="domain" description="Glycosyl hydrolase family 95 catalytic" evidence="3">
    <location>
        <begin position="275"/>
        <end position="689"/>
    </location>
</feature>
<dbReference type="Proteomes" id="UP000650466">
    <property type="component" value="Unassembled WGS sequence"/>
</dbReference>
<evidence type="ECO:0000313" key="5">
    <source>
        <dbReference type="Proteomes" id="UP000650466"/>
    </source>
</evidence>
<dbReference type="PANTHER" id="PTHR31084">
    <property type="entry name" value="ALPHA-L-FUCOSIDASE 2"/>
    <property type="match status" value="1"/>
</dbReference>
<dbReference type="RefSeq" id="WP_188177327.1">
    <property type="nucleotide sequence ID" value="NZ_JACVVD010000011.1"/>
</dbReference>
<dbReference type="FunFam" id="1.50.10.10:FF:000028">
    <property type="entry name" value="Alpha-L-fucosidase 2"/>
    <property type="match status" value="1"/>
</dbReference>
<dbReference type="AlphaFoldDB" id="A0A926QM48"/>
<accession>A0A926QM48</accession>
<dbReference type="Pfam" id="PF22124">
    <property type="entry name" value="Glyco_hydro_95_cat"/>
    <property type="match status" value="1"/>
</dbReference>
<dbReference type="Gene3D" id="2.70.98.50">
    <property type="entry name" value="putative glycoside hydrolase family protein from bacillus halodurans"/>
    <property type="match status" value="1"/>
</dbReference>
<dbReference type="Gene3D" id="2.60.40.1180">
    <property type="entry name" value="Golgi alpha-mannosidase II"/>
    <property type="match status" value="1"/>
</dbReference>
<proteinExistence type="predicted"/>
<gene>
    <name evidence="4" type="ORF">ICC18_25925</name>
</gene>
<feature type="domain" description="Glycosyl hydrolase family 95 N-terminal" evidence="1">
    <location>
        <begin position="3"/>
        <end position="246"/>
    </location>
</feature>
<keyword evidence="4" id="KW-0378">Hydrolase</keyword>
<keyword evidence="5" id="KW-1185">Reference proteome</keyword>
<dbReference type="InterPro" id="IPR013780">
    <property type="entry name" value="Glyco_hydro_b"/>
</dbReference>
<dbReference type="InterPro" id="IPR012341">
    <property type="entry name" value="6hp_glycosidase-like_sf"/>
</dbReference>
<dbReference type="InterPro" id="IPR027414">
    <property type="entry name" value="GH95_N_dom"/>
</dbReference>
<dbReference type="Pfam" id="PF21307">
    <property type="entry name" value="Glyco_hydro_95_C"/>
    <property type="match status" value="1"/>
</dbReference>
<dbReference type="InterPro" id="IPR016518">
    <property type="entry name" value="Alpha-L-fucosidase"/>
</dbReference>
<organism evidence="4 5">
    <name type="scientific">Paenibacillus sedimenti</name>
    <dbReference type="NCBI Taxonomy" id="2770274"/>
    <lineage>
        <taxon>Bacteria</taxon>
        <taxon>Bacillati</taxon>
        <taxon>Bacillota</taxon>
        <taxon>Bacilli</taxon>
        <taxon>Bacillales</taxon>
        <taxon>Paenibacillaceae</taxon>
        <taxon>Paenibacillus</taxon>
    </lineage>
</organism>
<dbReference type="InterPro" id="IPR054363">
    <property type="entry name" value="GH95_cat"/>
</dbReference>
<dbReference type="PIRSF" id="PIRSF007663">
    <property type="entry name" value="UCP007663"/>
    <property type="match status" value="1"/>
</dbReference>
<comment type="caution">
    <text evidence="4">The sequence shown here is derived from an EMBL/GenBank/DDBJ whole genome shotgun (WGS) entry which is preliminary data.</text>
</comment>